<dbReference type="Pfam" id="PF06990">
    <property type="entry name" value="Gal-3-0_sulfotr"/>
    <property type="match status" value="1"/>
</dbReference>
<evidence type="ECO:0000256" key="4">
    <source>
        <dbReference type="ARBA" id="ARBA00022968"/>
    </source>
</evidence>
<dbReference type="GO" id="GO:0009247">
    <property type="term" value="P:glycolipid biosynthetic process"/>
    <property type="evidence" value="ECO:0007669"/>
    <property type="project" value="InterPro"/>
</dbReference>
<dbReference type="InterPro" id="IPR053259">
    <property type="entry name" value="Golvesin-related_Golgi"/>
</dbReference>
<evidence type="ECO:0000256" key="2">
    <source>
        <dbReference type="ARBA" id="ARBA00022679"/>
    </source>
</evidence>
<dbReference type="SUPFAM" id="SSF52540">
    <property type="entry name" value="P-loop containing nucleoside triphosphate hydrolases"/>
    <property type="match status" value="1"/>
</dbReference>
<dbReference type="AlphaFoldDB" id="A0A5C6BYM2"/>
<gene>
    <name evidence="9" type="ORF">Poly21_41970</name>
</gene>
<keyword evidence="8" id="KW-0325">Glycoprotein</keyword>
<evidence type="ECO:0000313" key="10">
    <source>
        <dbReference type="Proteomes" id="UP000319908"/>
    </source>
</evidence>
<dbReference type="EMBL" id="SJPU01000002">
    <property type="protein sequence ID" value="TWU16988.1"/>
    <property type="molecule type" value="Genomic_DNA"/>
</dbReference>
<dbReference type="Gene3D" id="3.40.50.300">
    <property type="entry name" value="P-loop containing nucleotide triphosphate hydrolases"/>
    <property type="match status" value="1"/>
</dbReference>
<dbReference type="GO" id="GO:0016020">
    <property type="term" value="C:membrane"/>
    <property type="evidence" value="ECO:0007669"/>
    <property type="project" value="InterPro"/>
</dbReference>
<comment type="subcellular location">
    <subcellularLocation>
        <location evidence="1">Golgi apparatus membrane</location>
        <topology evidence="1">Single-pass type II membrane protein</topology>
    </subcellularLocation>
</comment>
<evidence type="ECO:0000256" key="6">
    <source>
        <dbReference type="ARBA" id="ARBA00023034"/>
    </source>
</evidence>
<sequence length="276" mass="31880">MNQPVCFVHIPKTAGTTFNFILSREYASGVRIEVPSNELSLVPSFLARTPKEQISKASLIRGHFGYGVHQLVEGGVRYLTFLRDPANRLKSYIYHMRHEAEVHHDKGGWWYESARKRTPLKDYASEFQDKCIDNDQVRRVAGIDFDFGKCNQAILDIAKSNLDNKFTAFGLLERFDESLIAMSHVLRWSKTPRYYVVKRRNRRLATEPLSSQDIECIDRLTIYDQLLYDHAKLLFEESTSTINHLAAKTFALKTQNTLTAPGLKIAHQTWRHFRSS</sequence>
<dbReference type="RefSeq" id="WP_146408508.1">
    <property type="nucleotide sequence ID" value="NZ_SJPU01000002.1"/>
</dbReference>
<proteinExistence type="predicted"/>
<dbReference type="GO" id="GO:0001733">
    <property type="term" value="F:galactosylceramide sulfotransferase activity"/>
    <property type="evidence" value="ECO:0007669"/>
    <property type="project" value="InterPro"/>
</dbReference>
<evidence type="ECO:0000256" key="8">
    <source>
        <dbReference type="ARBA" id="ARBA00023180"/>
    </source>
</evidence>
<keyword evidence="5" id="KW-1133">Transmembrane helix</keyword>
<accession>A0A5C6BYM2</accession>
<evidence type="ECO:0000313" key="9">
    <source>
        <dbReference type="EMBL" id="TWU16988.1"/>
    </source>
</evidence>
<keyword evidence="7" id="KW-0472">Membrane</keyword>
<dbReference type="InterPro" id="IPR009729">
    <property type="entry name" value="Gal-3-0_sulfotransfrase"/>
</dbReference>
<evidence type="ECO:0000256" key="3">
    <source>
        <dbReference type="ARBA" id="ARBA00022692"/>
    </source>
</evidence>
<keyword evidence="2" id="KW-0808">Transferase</keyword>
<keyword evidence="6" id="KW-0333">Golgi apparatus</keyword>
<evidence type="ECO:0000256" key="1">
    <source>
        <dbReference type="ARBA" id="ARBA00004323"/>
    </source>
</evidence>
<dbReference type="PANTHER" id="PTHR32301">
    <property type="entry name" value="COUNTIN RECEPTOR CNR3-RELATED"/>
    <property type="match status" value="1"/>
</dbReference>
<evidence type="ECO:0000256" key="7">
    <source>
        <dbReference type="ARBA" id="ARBA00023136"/>
    </source>
</evidence>
<organism evidence="9 10">
    <name type="scientific">Allorhodopirellula heiligendammensis</name>
    <dbReference type="NCBI Taxonomy" id="2714739"/>
    <lineage>
        <taxon>Bacteria</taxon>
        <taxon>Pseudomonadati</taxon>
        <taxon>Planctomycetota</taxon>
        <taxon>Planctomycetia</taxon>
        <taxon>Pirellulales</taxon>
        <taxon>Pirellulaceae</taxon>
        <taxon>Allorhodopirellula</taxon>
    </lineage>
</organism>
<dbReference type="Proteomes" id="UP000319908">
    <property type="component" value="Unassembled WGS sequence"/>
</dbReference>
<keyword evidence="4" id="KW-0735">Signal-anchor</keyword>
<keyword evidence="3" id="KW-0812">Transmembrane</keyword>
<dbReference type="InterPro" id="IPR027417">
    <property type="entry name" value="P-loop_NTPase"/>
</dbReference>
<keyword evidence="10" id="KW-1185">Reference proteome</keyword>
<dbReference type="OrthoDB" id="7834699at2"/>
<protein>
    <submittedName>
        <fullName evidence="9">Galactose-3-O-sulfotransferase</fullName>
    </submittedName>
</protein>
<reference evidence="9 10" key="1">
    <citation type="journal article" date="2020" name="Antonie Van Leeuwenhoek">
        <title>Rhodopirellula heiligendammensis sp. nov., Rhodopirellula pilleata sp. nov., and Rhodopirellula solitaria sp. nov. isolated from natural or artificial marine surfaces in Northern Germany and California, USA, and emended description of the genus Rhodopirellula.</title>
        <authorList>
            <person name="Kallscheuer N."/>
            <person name="Wiegand S."/>
            <person name="Jogler M."/>
            <person name="Boedeker C."/>
            <person name="Peeters S.H."/>
            <person name="Rast P."/>
            <person name="Heuer A."/>
            <person name="Jetten M.S.M."/>
            <person name="Rohde M."/>
            <person name="Jogler C."/>
        </authorList>
    </citation>
    <scope>NUCLEOTIDE SEQUENCE [LARGE SCALE GENOMIC DNA]</scope>
    <source>
        <strain evidence="9 10">Poly21</strain>
    </source>
</reference>
<name>A0A5C6BYM2_9BACT</name>
<evidence type="ECO:0000256" key="5">
    <source>
        <dbReference type="ARBA" id="ARBA00022989"/>
    </source>
</evidence>
<comment type="caution">
    <text evidence="9">The sequence shown here is derived from an EMBL/GenBank/DDBJ whole genome shotgun (WGS) entry which is preliminary data.</text>
</comment>
<dbReference type="PANTHER" id="PTHR32301:SF6">
    <property type="entry name" value="GOLVESIN-RELATED"/>
    <property type="match status" value="1"/>
</dbReference>